<proteinExistence type="predicted"/>
<dbReference type="Pfam" id="PF03919">
    <property type="entry name" value="mRNA_cap_C"/>
    <property type="match status" value="2"/>
</dbReference>
<dbReference type="CDD" id="cd02440">
    <property type="entry name" value="AdoMet_MTases"/>
    <property type="match status" value="1"/>
</dbReference>
<dbReference type="SUPFAM" id="SSF56091">
    <property type="entry name" value="DNA ligase/mRNA capping enzyme, catalytic domain"/>
    <property type="match status" value="1"/>
</dbReference>
<dbReference type="GO" id="GO:0004482">
    <property type="term" value="F:mRNA 5'-cap (guanine-N7-)-methyltransferase activity"/>
    <property type="evidence" value="ECO:0007669"/>
    <property type="project" value="UniProtKB-EC"/>
</dbReference>
<evidence type="ECO:0000256" key="3">
    <source>
        <dbReference type="ARBA" id="ARBA00022679"/>
    </source>
</evidence>
<dbReference type="Gene3D" id="2.40.50.140">
    <property type="entry name" value="Nucleic acid-binding proteins"/>
    <property type="match status" value="2"/>
</dbReference>
<dbReference type="Pfam" id="PF03291">
    <property type="entry name" value="mRNA_G-N7_MeTrfase"/>
    <property type="match status" value="1"/>
</dbReference>
<dbReference type="InterPro" id="IPR039753">
    <property type="entry name" value="RG7MT1"/>
</dbReference>
<dbReference type="VEuPathDB" id="TriTrypDB:TvY486_0701800"/>
<evidence type="ECO:0000256" key="4">
    <source>
        <dbReference type="ARBA" id="ARBA00022691"/>
    </source>
</evidence>
<dbReference type="EMBL" id="HE573023">
    <property type="protein sequence ID" value="CCC48842.1"/>
    <property type="molecule type" value="Genomic_DNA"/>
</dbReference>
<organism evidence="9">
    <name type="scientific">Trypanosoma vivax (strain Y486)</name>
    <dbReference type="NCBI Taxonomy" id="1055687"/>
    <lineage>
        <taxon>Eukaryota</taxon>
        <taxon>Discoba</taxon>
        <taxon>Euglenozoa</taxon>
        <taxon>Kinetoplastea</taxon>
        <taxon>Metakinetoplastina</taxon>
        <taxon>Trypanosomatida</taxon>
        <taxon>Trypanosomatidae</taxon>
        <taxon>Trypanosoma</taxon>
        <taxon>Duttonella</taxon>
    </lineage>
</organism>
<dbReference type="SUPFAM" id="SSF50249">
    <property type="entry name" value="Nucleic acid-binding proteins"/>
    <property type="match status" value="2"/>
</dbReference>
<keyword evidence="5" id="KW-0694">RNA-binding</keyword>
<dbReference type="Gene3D" id="3.30.470.30">
    <property type="entry name" value="DNA ligase/mRNA capping enzyme"/>
    <property type="match status" value="1"/>
</dbReference>
<evidence type="ECO:0000256" key="5">
    <source>
        <dbReference type="ARBA" id="ARBA00022884"/>
    </source>
</evidence>
<evidence type="ECO:0000256" key="6">
    <source>
        <dbReference type="ARBA" id="ARBA00023042"/>
    </source>
</evidence>
<keyword evidence="4" id="KW-0949">S-adenosyl-L-methionine</keyword>
<keyword evidence="6" id="KW-0507">mRNA processing</keyword>
<keyword evidence="3 9" id="KW-0808">Transferase</keyword>
<dbReference type="PANTHER" id="PTHR12189">
    <property type="entry name" value="MRNA GUANINE-7- METHYLTRANSFERASE"/>
    <property type="match status" value="1"/>
</dbReference>
<reference evidence="9" key="1">
    <citation type="journal article" date="2012" name="Proc. Natl. Acad. Sci. U.S.A.">
        <title>Antigenic diversity is generated by distinct evolutionary mechanisms in African trypanosome species.</title>
        <authorList>
            <person name="Jackson A.P."/>
            <person name="Berry A."/>
            <person name="Aslett M."/>
            <person name="Allison H.C."/>
            <person name="Burton P."/>
            <person name="Vavrova-Anderson J."/>
            <person name="Brown R."/>
            <person name="Browne H."/>
            <person name="Corton N."/>
            <person name="Hauser H."/>
            <person name="Gamble J."/>
            <person name="Gilderthorp R."/>
            <person name="Marcello L."/>
            <person name="McQuillan J."/>
            <person name="Otto T.D."/>
            <person name="Quail M.A."/>
            <person name="Sanders M.J."/>
            <person name="van Tonder A."/>
            <person name="Ginger M.L."/>
            <person name="Field M.C."/>
            <person name="Barry J.D."/>
            <person name="Hertz-Fowler C."/>
            <person name="Berriman M."/>
        </authorList>
    </citation>
    <scope>NUCLEOTIDE SEQUENCE</scope>
    <source>
        <strain evidence="9">Y486</strain>
    </source>
</reference>
<protein>
    <recommendedName>
        <fullName evidence="1">mRNA (guanine-N(7))-methyltransferase</fullName>
        <ecNumber evidence="1">2.1.1.56</ecNumber>
    </recommendedName>
</protein>
<accession>G0TXZ7</accession>
<keyword evidence="2 9" id="KW-0489">Methyltransferase</keyword>
<evidence type="ECO:0000313" key="9">
    <source>
        <dbReference type="EMBL" id="CCC48842.1"/>
    </source>
</evidence>
<evidence type="ECO:0000256" key="2">
    <source>
        <dbReference type="ARBA" id="ARBA00022603"/>
    </source>
</evidence>
<dbReference type="InterPro" id="IPR004971">
    <property type="entry name" value="mRNA_G-N7_MeTrfase_dom"/>
</dbReference>
<dbReference type="PROSITE" id="PS51562">
    <property type="entry name" value="RNA_CAP0_MT"/>
    <property type="match status" value="1"/>
</dbReference>
<dbReference type="InterPro" id="IPR013846">
    <property type="entry name" value="mRNA_cap_enzyme_C"/>
</dbReference>
<evidence type="ECO:0000256" key="1">
    <source>
        <dbReference type="ARBA" id="ARBA00011926"/>
    </source>
</evidence>
<comment type="catalytic activity">
    <reaction evidence="7">
        <text>a 5'-end (5'-triphosphoguanosine)-ribonucleoside in mRNA + S-adenosyl-L-methionine = a 5'-end (N(7)-methyl 5'-triphosphoguanosine)-ribonucleoside in mRNA + S-adenosyl-L-homocysteine</text>
        <dbReference type="Rhea" id="RHEA:67008"/>
        <dbReference type="Rhea" id="RHEA-COMP:17166"/>
        <dbReference type="Rhea" id="RHEA-COMP:17167"/>
        <dbReference type="ChEBI" id="CHEBI:57856"/>
        <dbReference type="ChEBI" id="CHEBI:59789"/>
        <dbReference type="ChEBI" id="CHEBI:156461"/>
        <dbReference type="ChEBI" id="CHEBI:167617"/>
        <dbReference type="EC" id="2.1.1.56"/>
    </reaction>
</comment>
<sequence>MQGGRHVPSVDSLYSLYLATEGSPEGKLCVPVDEEFVRAIHTPQTEGSASHQGGVDGGNFLSVYNSLLQRNILRKSGGNSDANDKNRTAWPGVPKLIHSYASEAVLGSREGEFMGPLCSPIRKTHAAMLRANPYLVTEKSDGMRVVLVSLLASAIPSWSLRRTVASDAQKLLRIDDVVALEEVRQQLGDGKTSLAVAPQVRLSFGCFLVEVNAAVGMENSSERLNLSLRPCMTEPSSHSAGECGITVERELGTRHMTYCFDRSMTSAYLLMQENNAPSLRAYALDAELMLLATREKLDSPSSSLAVAPQVRLSFGCFLVEVNAAVGMENSSERLNLSLRPCMTEPSSHSAGECGITVERELGTRHMTYCFDRSMTSAYLLMQENNAPSLRAYALDAELMLLATREKLDSPSLLLGCFDLFRYTSIDTDGPIDVRLTRAPMSERYAALKNVVVEPLKHHQSRAVGALVLQFFTKEMVPLERFAECVARLQRVSNNNCTCGVSYLYNGPYGLTRSDGFIFTPETFNLMHGASKEQVKWKWPSMLSVDWSLIAVEGQKDRYIVDLFFRKKRFGHRPDSTGRVRLSSNMRLLNPSNILIPTGSSVIAECVFDQQRRCWSVERIRTDKSEPNSVVTIISVLESLVENISLGVLIAYLYNGPYGLTRSDGFIFTPETFNLMHGASKEQVKWKWPSMLSVDWSLIAVEGQKDRYIVDLFFRKKRFGHRPDSTGRVRLSSNMRLLNPSNILIPTGSSVIAECVFDQQRRCWSVERIRTDKSEPNSVVTIISVLESLVENISLGVLIKLIGVTDDLLSSERVRELEEVEQDLDRKEHNDQQEELPQKDRCQLTLRATQLQTQGAHEIHLYWSVRLASEKQHIPCVHCKVRDCTGLGFACPIENAESPLTEHLYIALANAGGSYAWSDFTVDVAFDGRSGRWNILSLEPNGDNKKSHYLGVIHHLQWLLKRRGDGGCAEVPDTAPHKAPLTAPLLSEPHVKTVSAHYALRTRELSSGKDRSLLRHYNNWTKSVLIATTVSLLTSQRCGKSAEGGLAVADICCGRGGDLHKWKVHKPQFLFMVDCCLEAVAEAAARYSVSKGLSLKVAPNERNGSGVRAHFCTCDVFGCNEALVEQLGLFYDRHLHERRFDVVSCQFSIHYGCVTEEVMRTFLQTVASALRSGGIFVGTTVNDSELLRRAREQGPTFGNGMYSVHFSSEPPPSSSFGQEYSISVEKSVDRLSEFVVPWNRIVDLCAAVGLQVRESFGFLEYGNFHYNSDLGRNLRDTTCGPLAGVKRDTDGHALLRLSPEEEEVAGLFRTFLFQKN</sequence>
<evidence type="ECO:0000259" key="8">
    <source>
        <dbReference type="PROSITE" id="PS51562"/>
    </source>
</evidence>
<dbReference type="PANTHER" id="PTHR12189:SF2">
    <property type="entry name" value="MRNA CAP GUANINE-N7 METHYLTRANSFERASE"/>
    <property type="match status" value="1"/>
</dbReference>
<gene>
    <name evidence="9" type="ORF">TVY486_0701800</name>
</gene>
<keyword evidence="6" id="KW-0506">mRNA capping</keyword>
<name>G0TXZ7_TRYVY</name>
<evidence type="ECO:0000256" key="7">
    <source>
        <dbReference type="ARBA" id="ARBA00044712"/>
    </source>
</evidence>
<dbReference type="Gene3D" id="3.40.50.150">
    <property type="entry name" value="Vaccinia Virus protein VP39"/>
    <property type="match status" value="1"/>
</dbReference>
<dbReference type="InterPro" id="IPR029063">
    <property type="entry name" value="SAM-dependent_MTases_sf"/>
</dbReference>
<dbReference type="InterPro" id="IPR012340">
    <property type="entry name" value="NA-bd_OB-fold"/>
</dbReference>
<feature type="domain" description="MRNA cap 0 methyltransferase" evidence="8">
    <location>
        <begin position="1008"/>
        <end position="1315"/>
    </location>
</feature>
<dbReference type="SUPFAM" id="SSF53335">
    <property type="entry name" value="S-adenosyl-L-methionine-dependent methyltransferases"/>
    <property type="match status" value="1"/>
</dbReference>
<dbReference type="GO" id="GO:0005634">
    <property type="term" value="C:nucleus"/>
    <property type="evidence" value="ECO:0007669"/>
    <property type="project" value="TreeGrafter"/>
</dbReference>
<dbReference type="EC" id="2.1.1.56" evidence="1"/>
<dbReference type="GO" id="GO:0003723">
    <property type="term" value="F:RNA binding"/>
    <property type="evidence" value="ECO:0007669"/>
    <property type="project" value="UniProtKB-KW"/>
</dbReference>